<feature type="compositionally biased region" description="Polar residues" evidence="12">
    <location>
        <begin position="180"/>
        <end position="191"/>
    </location>
</feature>
<evidence type="ECO:0000313" key="14">
    <source>
        <dbReference type="Proteomes" id="UP000293398"/>
    </source>
</evidence>
<dbReference type="Pfam" id="PF03840">
    <property type="entry name" value="SecG"/>
    <property type="match status" value="1"/>
</dbReference>
<keyword evidence="5 11" id="KW-1003">Cell membrane</keyword>
<evidence type="ECO:0000256" key="3">
    <source>
        <dbReference type="ARBA" id="ARBA00017876"/>
    </source>
</evidence>
<feature type="region of interest" description="Disordered" evidence="12">
    <location>
        <begin position="97"/>
        <end position="191"/>
    </location>
</feature>
<dbReference type="Proteomes" id="UP000293398">
    <property type="component" value="Unassembled WGS sequence"/>
</dbReference>
<keyword evidence="4 11" id="KW-0813">Transport</keyword>
<dbReference type="RefSeq" id="WP_130303721.1">
    <property type="nucleotide sequence ID" value="NZ_SHKO01000001.1"/>
</dbReference>
<dbReference type="GO" id="GO:0005886">
    <property type="term" value="C:plasma membrane"/>
    <property type="evidence" value="ECO:0007669"/>
    <property type="project" value="UniProtKB-SubCell"/>
</dbReference>
<dbReference type="OrthoDB" id="8566211at2"/>
<feature type="compositionally biased region" description="Low complexity" evidence="12">
    <location>
        <begin position="99"/>
        <end position="143"/>
    </location>
</feature>
<evidence type="ECO:0000256" key="10">
    <source>
        <dbReference type="ARBA" id="ARBA00023136"/>
    </source>
</evidence>
<keyword evidence="10 11" id="KW-0472">Membrane</keyword>
<evidence type="ECO:0000256" key="2">
    <source>
        <dbReference type="ARBA" id="ARBA00008445"/>
    </source>
</evidence>
<feature type="compositionally biased region" description="Low complexity" evidence="12">
    <location>
        <begin position="151"/>
        <end position="177"/>
    </location>
</feature>
<dbReference type="GO" id="GO:0015450">
    <property type="term" value="F:protein-transporting ATPase activity"/>
    <property type="evidence" value="ECO:0007669"/>
    <property type="project" value="UniProtKB-UniRule"/>
</dbReference>
<sequence>MPSFIYPLLAVVQVLSALTVIALVLLQQGKGADMGSSFGGGSAGSLFGATGAANFFSRATKWVSILFFACTLGLAYIGNNTGRSAGPATGGGVMQGYEAPAPAANTQAPAAQPQADLPVAPAPAETPAAPSSDAPAAPSETPAAPAPTSPAAPEQSGATPAAPAAEGAAPAENTTPAVPESQQETNTETKQ</sequence>
<feature type="transmembrane region" description="Helical" evidence="11">
    <location>
        <begin position="62"/>
        <end position="78"/>
    </location>
</feature>
<evidence type="ECO:0000256" key="6">
    <source>
        <dbReference type="ARBA" id="ARBA00022692"/>
    </source>
</evidence>
<protein>
    <recommendedName>
        <fullName evidence="3 11">Protein-export membrane protein SecG</fullName>
    </recommendedName>
</protein>
<comment type="caution">
    <text evidence="11">Lacks conserved residue(s) required for the propagation of feature annotation.</text>
</comment>
<dbReference type="GO" id="GO:0043952">
    <property type="term" value="P:protein transport by the Sec complex"/>
    <property type="evidence" value="ECO:0007669"/>
    <property type="project" value="TreeGrafter"/>
</dbReference>
<reference evidence="13 14" key="1">
    <citation type="submission" date="2019-02" db="EMBL/GenBank/DDBJ databases">
        <title>Genomic Encyclopedia of Type Strains, Phase IV (KMG-IV): sequencing the most valuable type-strain genomes for metagenomic binning, comparative biology and taxonomic classification.</title>
        <authorList>
            <person name="Goeker M."/>
        </authorList>
    </citation>
    <scope>NUCLEOTIDE SEQUENCE [LARGE SCALE GENOMIC DNA]</scope>
    <source>
        <strain evidence="13 14">DSM 23814</strain>
    </source>
</reference>
<feature type="transmembrane region" description="Helical" evidence="11">
    <location>
        <begin position="6"/>
        <end position="26"/>
    </location>
</feature>
<comment type="function">
    <text evidence="11">Involved in protein export. Participates in an early event of protein translocation.</text>
</comment>
<dbReference type="AlphaFoldDB" id="A0A4Q7VTJ7"/>
<dbReference type="PANTHER" id="PTHR34182">
    <property type="entry name" value="PROTEIN-EXPORT MEMBRANE PROTEIN SECG"/>
    <property type="match status" value="1"/>
</dbReference>
<organism evidence="13 14">
    <name type="scientific">Advenella incenata</name>
    <dbReference type="NCBI Taxonomy" id="267800"/>
    <lineage>
        <taxon>Bacteria</taxon>
        <taxon>Pseudomonadati</taxon>
        <taxon>Pseudomonadota</taxon>
        <taxon>Betaproteobacteria</taxon>
        <taxon>Burkholderiales</taxon>
        <taxon>Alcaligenaceae</taxon>
    </lineage>
</organism>
<evidence type="ECO:0000256" key="4">
    <source>
        <dbReference type="ARBA" id="ARBA00022448"/>
    </source>
</evidence>
<evidence type="ECO:0000256" key="12">
    <source>
        <dbReference type="SAM" id="MobiDB-lite"/>
    </source>
</evidence>
<dbReference type="GO" id="GO:0065002">
    <property type="term" value="P:intracellular protein transmembrane transport"/>
    <property type="evidence" value="ECO:0007669"/>
    <property type="project" value="TreeGrafter"/>
</dbReference>
<evidence type="ECO:0000256" key="1">
    <source>
        <dbReference type="ARBA" id="ARBA00004651"/>
    </source>
</evidence>
<keyword evidence="6 11" id="KW-0812">Transmembrane</keyword>
<proteinExistence type="inferred from homology"/>
<dbReference type="InterPro" id="IPR004692">
    <property type="entry name" value="SecG"/>
</dbReference>
<dbReference type="EMBL" id="SHKO01000001">
    <property type="protein sequence ID" value="RZT99913.1"/>
    <property type="molecule type" value="Genomic_DNA"/>
</dbReference>
<dbReference type="PRINTS" id="PR01651">
    <property type="entry name" value="SECGEXPORT"/>
</dbReference>
<evidence type="ECO:0000256" key="8">
    <source>
        <dbReference type="ARBA" id="ARBA00022989"/>
    </source>
</evidence>
<comment type="similarity">
    <text evidence="2 11">Belongs to the SecG family.</text>
</comment>
<comment type="caution">
    <text evidence="13">The sequence shown here is derived from an EMBL/GenBank/DDBJ whole genome shotgun (WGS) entry which is preliminary data.</text>
</comment>
<evidence type="ECO:0000256" key="7">
    <source>
        <dbReference type="ARBA" id="ARBA00022927"/>
    </source>
</evidence>
<gene>
    <name evidence="13" type="ORF">EV681_1716</name>
</gene>
<dbReference type="NCBIfam" id="TIGR00810">
    <property type="entry name" value="secG"/>
    <property type="match status" value="1"/>
</dbReference>
<accession>A0A4Q7VTJ7</accession>
<evidence type="ECO:0000256" key="9">
    <source>
        <dbReference type="ARBA" id="ARBA00023010"/>
    </source>
</evidence>
<keyword evidence="8 11" id="KW-1133">Transmembrane helix</keyword>
<evidence type="ECO:0000313" key="13">
    <source>
        <dbReference type="EMBL" id="RZT99913.1"/>
    </source>
</evidence>
<evidence type="ECO:0000256" key="11">
    <source>
        <dbReference type="RuleBase" id="RU365087"/>
    </source>
</evidence>
<evidence type="ECO:0000256" key="5">
    <source>
        <dbReference type="ARBA" id="ARBA00022475"/>
    </source>
</evidence>
<keyword evidence="14" id="KW-1185">Reference proteome</keyword>
<feature type="transmembrane region" description="Helical" evidence="11">
    <location>
        <begin position="38"/>
        <end position="56"/>
    </location>
</feature>
<dbReference type="PANTHER" id="PTHR34182:SF1">
    <property type="entry name" value="PROTEIN-EXPORT MEMBRANE PROTEIN SECG"/>
    <property type="match status" value="1"/>
</dbReference>
<comment type="subcellular location">
    <subcellularLocation>
        <location evidence="1 11">Cell membrane</location>
        <topology evidence="1 11">Multi-pass membrane protein</topology>
    </subcellularLocation>
</comment>
<keyword evidence="7 11" id="KW-0653">Protein transport</keyword>
<name>A0A4Q7VTJ7_9BURK</name>
<dbReference type="GO" id="GO:0009306">
    <property type="term" value="P:protein secretion"/>
    <property type="evidence" value="ECO:0007669"/>
    <property type="project" value="UniProtKB-UniRule"/>
</dbReference>
<keyword evidence="9 11" id="KW-0811">Translocation</keyword>